<evidence type="ECO:0000256" key="2">
    <source>
        <dbReference type="ARBA" id="ARBA00010065"/>
    </source>
</evidence>
<dbReference type="AlphaFoldDB" id="A0A212AIW3"/>
<evidence type="ECO:0000256" key="4">
    <source>
        <dbReference type="ARBA" id="ARBA00022679"/>
    </source>
</evidence>
<feature type="transmembrane region" description="Helical" evidence="9">
    <location>
        <begin position="70"/>
        <end position="89"/>
    </location>
</feature>
<dbReference type="GO" id="GO:0042158">
    <property type="term" value="P:lipoprotein biosynthetic process"/>
    <property type="evidence" value="ECO:0007669"/>
    <property type="project" value="UniProtKB-UniRule"/>
</dbReference>
<comment type="subcellular location">
    <subcellularLocation>
        <location evidence="1 9">Cell membrane</location>
        <topology evidence="1 9">Multi-pass membrane protein</topology>
    </subcellularLocation>
</comment>
<dbReference type="GO" id="GO:0005886">
    <property type="term" value="C:plasma membrane"/>
    <property type="evidence" value="ECO:0007669"/>
    <property type="project" value="UniProtKB-SubCell"/>
</dbReference>
<evidence type="ECO:0000256" key="9">
    <source>
        <dbReference type="HAMAP-Rule" id="MF_01148"/>
    </source>
</evidence>
<keyword evidence="7 9" id="KW-0472">Membrane</keyword>
<name>A0A212AIW3_9RHOB</name>
<feature type="domain" description="CN hydrolase" evidence="10">
    <location>
        <begin position="235"/>
        <end position="475"/>
    </location>
</feature>
<reference evidence="13 14" key="1">
    <citation type="submission" date="2016-11" db="EMBL/GenBank/DDBJ databases">
        <title>Comparison of Traditional DNA-DNA Hybridization with In Silico Genomic Analysis.</title>
        <authorList>
            <person name="Nicholson A.C."/>
            <person name="Sammons S."/>
            <person name="Humrighouse B.W."/>
            <person name="Graziano J."/>
            <person name="Lasker B."/>
            <person name="Whitney A.M."/>
            <person name="Mcquiston J.R."/>
        </authorList>
    </citation>
    <scope>NUCLEOTIDE SEQUENCE [LARGE SCALE GENOMIC DNA]</scope>
    <source>
        <strain evidence="11 14">H1892</strain>
        <strain evidence="12 13">H2381</strain>
    </source>
</reference>
<dbReference type="InterPro" id="IPR003010">
    <property type="entry name" value="C-N_Hydrolase"/>
</dbReference>
<dbReference type="PROSITE" id="PS50263">
    <property type="entry name" value="CN_HYDROLASE"/>
    <property type="match status" value="1"/>
</dbReference>
<dbReference type="GO" id="GO:0016410">
    <property type="term" value="F:N-acyltransferase activity"/>
    <property type="evidence" value="ECO:0007669"/>
    <property type="project" value="UniProtKB-UniRule"/>
</dbReference>
<dbReference type="InterPro" id="IPR036526">
    <property type="entry name" value="C-N_Hydrolase_sf"/>
</dbReference>
<comment type="caution">
    <text evidence="12">The sequence shown here is derived from an EMBL/GenBank/DDBJ whole genome shotgun (WGS) entry which is preliminary data.</text>
</comment>
<evidence type="ECO:0000256" key="1">
    <source>
        <dbReference type="ARBA" id="ARBA00004651"/>
    </source>
</evidence>
<dbReference type="Proteomes" id="UP000196640">
    <property type="component" value="Unassembled WGS sequence"/>
</dbReference>
<evidence type="ECO:0000256" key="8">
    <source>
        <dbReference type="ARBA" id="ARBA00023315"/>
    </source>
</evidence>
<evidence type="ECO:0000259" key="10">
    <source>
        <dbReference type="PROSITE" id="PS50263"/>
    </source>
</evidence>
<feature type="transmembrane region" description="Helical" evidence="9">
    <location>
        <begin position="136"/>
        <end position="161"/>
    </location>
</feature>
<keyword evidence="4 9" id="KW-0808">Transferase</keyword>
<evidence type="ECO:0000313" key="13">
    <source>
        <dbReference type="Proteomes" id="UP000196640"/>
    </source>
</evidence>
<keyword evidence="5 9" id="KW-0812">Transmembrane</keyword>
<dbReference type="InterPro" id="IPR045378">
    <property type="entry name" value="LNT_N"/>
</dbReference>
<dbReference type="Pfam" id="PF20154">
    <property type="entry name" value="LNT_N"/>
    <property type="match status" value="1"/>
</dbReference>
<keyword evidence="3 9" id="KW-1003">Cell membrane</keyword>
<dbReference type="EMBL" id="NIPX01000037">
    <property type="protein sequence ID" value="OWJ81434.1"/>
    <property type="molecule type" value="Genomic_DNA"/>
</dbReference>
<sequence length="510" mass="54235">MTEEGRTVLAGHPVRWLTLRPALRAALPALLAGALLASGQAPLGLWWMALPALCWLMAQISVCESLRGSLWRGWMGGTGYFAAALFWIVEPFMVDAARQGWMAPFALVFLATGMALFWALAAGAGWALGRGRLRPVALAVSFAAVELMRGYVLTGFPWALIGHVWIDTPVVQAAAYVGPVGLTLLTTLLAALPLVLRLPGAVAGAVVIALLWTGGLARLAEPLPSRETPIHVRLVQPNIPQHLKWDPTLIGPQFRQQLEQTAMPADPPPDLTIWPETALVWLLEDAAEPLAMIADASGGRPVALGVQRGDGGRYYNSLAVLGRTGQVTGLYDKHHLVPFGEYIPFGDIAARFGIHGLAAREGDGYSAGPGPAILDLGPLGTVLPLICYEAVFPQDLRGVPGRADWILQVTNDAWFGNLSGPYQHLAQARLRAVEQGLPLIRVANTGVSAIINARGAIVSALPLNVEGTLDGSVPAALPATPYARMGDLPMTALILVAGAGLLLLRRRERD</sequence>
<dbReference type="Gene3D" id="3.60.110.10">
    <property type="entry name" value="Carbon-nitrogen hydrolase"/>
    <property type="match status" value="1"/>
</dbReference>
<dbReference type="CDD" id="cd07571">
    <property type="entry name" value="ALP_N-acyl_transferase"/>
    <property type="match status" value="1"/>
</dbReference>
<keyword evidence="8 9" id="KW-0012">Acyltransferase</keyword>
<comment type="catalytic activity">
    <reaction evidence="9">
        <text>N-terminal S-1,2-diacyl-sn-glyceryl-L-cysteinyl-[lipoprotein] + a glycerophospholipid = N-acyl-S-1,2-diacyl-sn-glyceryl-L-cysteinyl-[lipoprotein] + a 2-acyl-sn-glycero-3-phospholipid + H(+)</text>
        <dbReference type="Rhea" id="RHEA:48228"/>
        <dbReference type="Rhea" id="RHEA-COMP:14681"/>
        <dbReference type="Rhea" id="RHEA-COMP:14684"/>
        <dbReference type="ChEBI" id="CHEBI:15378"/>
        <dbReference type="ChEBI" id="CHEBI:136912"/>
        <dbReference type="ChEBI" id="CHEBI:140656"/>
        <dbReference type="ChEBI" id="CHEBI:140657"/>
        <dbReference type="ChEBI" id="CHEBI:140660"/>
        <dbReference type="EC" id="2.3.1.269"/>
    </reaction>
</comment>
<dbReference type="PANTHER" id="PTHR38686:SF1">
    <property type="entry name" value="APOLIPOPROTEIN N-ACYLTRANSFERASE"/>
    <property type="match status" value="1"/>
</dbReference>
<dbReference type="Pfam" id="PF00795">
    <property type="entry name" value="CN_hydrolase"/>
    <property type="match status" value="1"/>
</dbReference>
<protein>
    <recommendedName>
        <fullName evidence="9">Apolipoprotein N-acyltransferase</fullName>
        <shortName evidence="9">ALP N-acyltransferase</shortName>
        <ecNumber evidence="9">2.3.1.269</ecNumber>
    </recommendedName>
</protein>
<dbReference type="Proteomes" id="UP000214673">
    <property type="component" value="Unassembled WGS sequence"/>
</dbReference>
<accession>A0A212AIW3</accession>
<dbReference type="EMBL" id="NIPV01000018">
    <property type="protein sequence ID" value="OWJ77484.1"/>
    <property type="molecule type" value="Genomic_DNA"/>
</dbReference>
<keyword evidence="6 9" id="KW-1133">Transmembrane helix</keyword>
<dbReference type="RefSeq" id="WP_051930219.1">
    <property type="nucleotide sequence ID" value="NZ_CALUEG010000059.1"/>
</dbReference>
<feature type="transmembrane region" description="Helical" evidence="9">
    <location>
        <begin position="45"/>
        <end position="63"/>
    </location>
</feature>
<comment type="pathway">
    <text evidence="9">Protein modification; lipoprotein biosynthesis (N-acyl transfer).</text>
</comment>
<dbReference type="HAMAP" id="MF_01148">
    <property type="entry name" value="Lnt"/>
    <property type="match status" value="1"/>
</dbReference>
<dbReference type="NCBIfam" id="TIGR00546">
    <property type="entry name" value="lnt"/>
    <property type="match status" value="1"/>
</dbReference>
<evidence type="ECO:0000313" key="12">
    <source>
        <dbReference type="EMBL" id="OWJ81434.1"/>
    </source>
</evidence>
<evidence type="ECO:0000313" key="11">
    <source>
        <dbReference type="EMBL" id="OWJ77484.1"/>
    </source>
</evidence>
<dbReference type="STRING" id="366616.CG51_19590"/>
<evidence type="ECO:0000256" key="5">
    <source>
        <dbReference type="ARBA" id="ARBA00022692"/>
    </source>
</evidence>
<dbReference type="SUPFAM" id="SSF56317">
    <property type="entry name" value="Carbon-nitrogen hydrolase"/>
    <property type="match status" value="1"/>
</dbReference>
<proteinExistence type="inferred from homology"/>
<comment type="similarity">
    <text evidence="2 9">Belongs to the CN hydrolase family. Apolipoprotein N-acyltransferase subfamily.</text>
</comment>
<evidence type="ECO:0000313" key="14">
    <source>
        <dbReference type="Proteomes" id="UP000214673"/>
    </source>
</evidence>
<organism evidence="12 13">
    <name type="scientific">Haematobacter missouriensis</name>
    <dbReference type="NCBI Taxonomy" id="366616"/>
    <lineage>
        <taxon>Bacteria</taxon>
        <taxon>Pseudomonadati</taxon>
        <taxon>Pseudomonadota</taxon>
        <taxon>Alphaproteobacteria</taxon>
        <taxon>Rhodobacterales</taxon>
        <taxon>Paracoccaceae</taxon>
        <taxon>Haematobacter</taxon>
    </lineage>
</organism>
<gene>
    <name evidence="9 12" type="primary">lnt</name>
    <name evidence="12" type="ORF">CDV52_18205</name>
    <name evidence="11" type="ORF">CDV53_06045</name>
</gene>
<feature type="transmembrane region" description="Helical" evidence="9">
    <location>
        <begin position="101"/>
        <end position="129"/>
    </location>
</feature>
<keyword evidence="12" id="KW-0449">Lipoprotein</keyword>
<feature type="transmembrane region" description="Helical" evidence="9">
    <location>
        <begin position="202"/>
        <end position="220"/>
    </location>
</feature>
<evidence type="ECO:0000256" key="6">
    <source>
        <dbReference type="ARBA" id="ARBA00022989"/>
    </source>
</evidence>
<evidence type="ECO:0000256" key="7">
    <source>
        <dbReference type="ARBA" id="ARBA00023136"/>
    </source>
</evidence>
<dbReference type="UniPathway" id="UPA00666"/>
<feature type="transmembrane region" description="Helical" evidence="9">
    <location>
        <begin position="173"/>
        <end position="195"/>
    </location>
</feature>
<evidence type="ECO:0000256" key="3">
    <source>
        <dbReference type="ARBA" id="ARBA00022475"/>
    </source>
</evidence>
<dbReference type="OrthoDB" id="9804277at2"/>
<comment type="function">
    <text evidence="9">Catalyzes the phospholipid dependent N-acylation of the N-terminal cysteine of apolipoprotein, the last step in lipoprotein maturation.</text>
</comment>
<dbReference type="EC" id="2.3.1.269" evidence="9"/>
<feature type="transmembrane region" description="Helical" evidence="9">
    <location>
        <begin position="488"/>
        <end position="504"/>
    </location>
</feature>
<keyword evidence="14" id="KW-1185">Reference proteome</keyword>
<dbReference type="PANTHER" id="PTHR38686">
    <property type="entry name" value="APOLIPOPROTEIN N-ACYLTRANSFERASE"/>
    <property type="match status" value="1"/>
</dbReference>
<dbReference type="InterPro" id="IPR004563">
    <property type="entry name" value="Apolipo_AcylTrfase"/>
</dbReference>